<feature type="region of interest" description="Disordered" evidence="1">
    <location>
        <begin position="34"/>
        <end position="115"/>
    </location>
</feature>
<proteinExistence type="predicted"/>
<feature type="compositionally biased region" description="Basic and acidic residues" evidence="1">
    <location>
        <begin position="91"/>
        <end position="103"/>
    </location>
</feature>
<evidence type="ECO:0000313" key="2">
    <source>
        <dbReference type="EMBL" id="KAF2668402.1"/>
    </source>
</evidence>
<dbReference type="Proteomes" id="UP000799302">
    <property type="component" value="Unassembled WGS sequence"/>
</dbReference>
<dbReference type="EMBL" id="MU004236">
    <property type="protein sequence ID" value="KAF2668402.1"/>
    <property type="molecule type" value="Genomic_DNA"/>
</dbReference>
<feature type="region of interest" description="Disordered" evidence="1">
    <location>
        <begin position="575"/>
        <end position="596"/>
    </location>
</feature>
<feature type="region of interest" description="Disordered" evidence="1">
    <location>
        <begin position="760"/>
        <end position="784"/>
    </location>
</feature>
<dbReference type="InterPro" id="IPR014848">
    <property type="entry name" value="Rgp1"/>
</dbReference>
<evidence type="ECO:0000313" key="3">
    <source>
        <dbReference type="Proteomes" id="UP000799302"/>
    </source>
</evidence>
<dbReference type="InterPro" id="IPR014752">
    <property type="entry name" value="Arrestin-like_C"/>
</dbReference>
<reference evidence="2" key="1">
    <citation type="journal article" date="2020" name="Stud. Mycol.">
        <title>101 Dothideomycetes genomes: a test case for predicting lifestyles and emergence of pathogens.</title>
        <authorList>
            <person name="Haridas S."/>
            <person name="Albert R."/>
            <person name="Binder M."/>
            <person name="Bloem J."/>
            <person name="Labutti K."/>
            <person name="Salamov A."/>
            <person name="Andreopoulos B."/>
            <person name="Baker S."/>
            <person name="Barry K."/>
            <person name="Bills G."/>
            <person name="Bluhm B."/>
            <person name="Cannon C."/>
            <person name="Castanera R."/>
            <person name="Culley D."/>
            <person name="Daum C."/>
            <person name="Ezra D."/>
            <person name="Gonzalez J."/>
            <person name="Henrissat B."/>
            <person name="Kuo A."/>
            <person name="Liang C."/>
            <person name="Lipzen A."/>
            <person name="Lutzoni F."/>
            <person name="Magnuson J."/>
            <person name="Mondo S."/>
            <person name="Nolan M."/>
            <person name="Ohm R."/>
            <person name="Pangilinan J."/>
            <person name="Park H.-J."/>
            <person name="Ramirez L."/>
            <person name="Alfaro M."/>
            <person name="Sun H."/>
            <person name="Tritt A."/>
            <person name="Yoshinaga Y."/>
            <person name="Zwiers L.-H."/>
            <person name="Turgeon B."/>
            <person name="Goodwin S."/>
            <person name="Spatafora J."/>
            <person name="Crous P."/>
            <person name="Grigoriev I."/>
        </authorList>
    </citation>
    <scope>NUCLEOTIDE SEQUENCE</scope>
    <source>
        <strain evidence="2">CBS 115976</strain>
    </source>
</reference>
<dbReference type="OrthoDB" id="1918at2759"/>
<feature type="compositionally biased region" description="Basic residues" evidence="1">
    <location>
        <begin position="143"/>
        <end position="152"/>
    </location>
</feature>
<feature type="compositionally biased region" description="Polar residues" evidence="1">
    <location>
        <begin position="287"/>
        <end position="299"/>
    </location>
</feature>
<evidence type="ECO:0000256" key="1">
    <source>
        <dbReference type="SAM" id="MobiDB-lite"/>
    </source>
</evidence>
<feature type="compositionally biased region" description="Polar residues" evidence="1">
    <location>
        <begin position="202"/>
        <end position="217"/>
    </location>
</feature>
<name>A0A6A6U8B7_9PEZI</name>
<gene>
    <name evidence="2" type="ORF">BT63DRAFT_456041</name>
</gene>
<feature type="compositionally biased region" description="Low complexity" evidence="1">
    <location>
        <begin position="80"/>
        <end position="90"/>
    </location>
</feature>
<feature type="region of interest" description="Disordered" evidence="1">
    <location>
        <begin position="129"/>
        <end position="305"/>
    </location>
</feature>
<dbReference type="Pfam" id="PF08737">
    <property type="entry name" value="Rgp1"/>
    <property type="match status" value="1"/>
</dbReference>
<protein>
    <submittedName>
        <fullName evidence="2">Rgp1-domain-containing protein</fullName>
    </submittedName>
</protein>
<dbReference type="Gene3D" id="2.60.40.640">
    <property type="match status" value="1"/>
</dbReference>
<feature type="compositionally biased region" description="Polar residues" evidence="1">
    <location>
        <begin position="238"/>
        <end position="248"/>
    </location>
</feature>
<keyword evidence="3" id="KW-1185">Reference proteome</keyword>
<sequence length="842" mass="91510">MNPSNLRVSVQFTQSAIFAGEDVECIITFTNSALPPGFSSPNHPRLSQRKIPSIPSRKTSAAQRPRLGQLPAPINRVHRSSSIQSSPPSSHRSERTNAHERVNRPSVASGKRAHGRSLSILSLASEAQGDNEKFGAENGVSAHGRRSGRGHGRSASLQTYPNRAPNDSFLAISSNNSSTVPFPKLGTPAITLQEPPLPIRSGRSSNSPANSDANGNIASRRRSPSTLQQEYKFAPSGETENSLDSLSPSDVAELPSDEHNQAPSSRHTTPDRENHLDPAINPASRAISGNSINGGTPRSSVDFYSMSNHSDETLASEYPTQPFIRPPIRGNSVRRTSKLSNVEEHVGPENIMMGYAQVMGNFTLDGSLVNQGPFEEVKRKGVVGGQGAGGVVGLERKKRDSGLFGALGWSNIGESLGGLLNSGELSSIKEMRTKANSKAIPLISTPHSILFVDLQLEPGQSRQYSYKFTLPKGLPPSHKGRAMKVAYTIRVGIQRPGSNSSQNLRSVEIPFRVFGTVNARGDILQHDLLSPHIYLRDLSKTSLITNGTKIKTPPESDLPSFLHYVDALINKQPTRSGLLSPTTPQTPHLRRSSSIAEPATSKEAIDLAIMRSNQSNSNFNTRFIVSRSARPVATVLIPRSAFRLGETIHLIIDFSSLSPTTRRPSNAADVPAPKTRIPVQAVLVTLESAEHIDSAIAMRSGPSIFRYTRKIHAQACESALFARRLAFALAVPPTATPEFETSGIGLQWRIRVEFVHPRLRAERPPPDPDAEESEELAAEEDEYWEEREWPDLLEEVSSDDRGRILQGIETCLVETFEMNVPVRIYGAAVGSKGDGDVDDLAV</sequence>
<feature type="compositionally biased region" description="Polar residues" evidence="1">
    <location>
        <begin position="575"/>
        <end position="586"/>
    </location>
</feature>
<dbReference type="PANTHER" id="PTHR12507">
    <property type="entry name" value="REDUCED GROWTH PHENOTYPE 1 RGP1, YEAST -RELATED"/>
    <property type="match status" value="1"/>
</dbReference>
<feature type="compositionally biased region" description="Acidic residues" evidence="1">
    <location>
        <begin position="768"/>
        <end position="784"/>
    </location>
</feature>
<dbReference type="AlphaFoldDB" id="A0A6A6U8B7"/>
<feature type="compositionally biased region" description="Polar residues" evidence="1">
    <location>
        <begin position="171"/>
        <end position="180"/>
    </location>
</feature>
<organism evidence="2 3">
    <name type="scientific">Microthyrium microscopicum</name>
    <dbReference type="NCBI Taxonomy" id="703497"/>
    <lineage>
        <taxon>Eukaryota</taxon>
        <taxon>Fungi</taxon>
        <taxon>Dikarya</taxon>
        <taxon>Ascomycota</taxon>
        <taxon>Pezizomycotina</taxon>
        <taxon>Dothideomycetes</taxon>
        <taxon>Dothideomycetes incertae sedis</taxon>
        <taxon>Microthyriales</taxon>
        <taxon>Microthyriaceae</taxon>
        <taxon>Microthyrium</taxon>
    </lineage>
</organism>
<accession>A0A6A6U8B7</accession>